<evidence type="ECO:0000313" key="2">
    <source>
        <dbReference type="Proteomes" id="UP001202328"/>
    </source>
</evidence>
<evidence type="ECO:0000313" key="1">
    <source>
        <dbReference type="EMBL" id="KAI3900097.1"/>
    </source>
</evidence>
<protein>
    <submittedName>
        <fullName evidence="1">Uncharacterized protein</fullName>
    </submittedName>
</protein>
<dbReference type="AlphaFoldDB" id="A0AAD4XDV1"/>
<proteinExistence type="predicted"/>
<organism evidence="1 2">
    <name type="scientific">Papaver atlanticum</name>
    <dbReference type="NCBI Taxonomy" id="357466"/>
    <lineage>
        <taxon>Eukaryota</taxon>
        <taxon>Viridiplantae</taxon>
        <taxon>Streptophyta</taxon>
        <taxon>Embryophyta</taxon>
        <taxon>Tracheophyta</taxon>
        <taxon>Spermatophyta</taxon>
        <taxon>Magnoliopsida</taxon>
        <taxon>Ranunculales</taxon>
        <taxon>Papaveraceae</taxon>
        <taxon>Papaveroideae</taxon>
        <taxon>Papaver</taxon>
    </lineage>
</organism>
<dbReference type="Proteomes" id="UP001202328">
    <property type="component" value="Unassembled WGS sequence"/>
</dbReference>
<dbReference type="EMBL" id="JAJJMB010011750">
    <property type="protein sequence ID" value="KAI3900097.1"/>
    <property type="molecule type" value="Genomic_DNA"/>
</dbReference>
<name>A0AAD4XDV1_9MAGN</name>
<reference evidence="1" key="1">
    <citation type="submission" date="2022-04" db="EMBL/GenBank/DDBJ databases">
        <title>A functionally conserved STORR gene fusion in Papaver species that diverged 16.8 million years ago.</title>
        <authorList>
            <person name="Catania T."/>
        </authorList>
    </citation>
    <scope>NUCLEOTIDE SEQUENCE</scope>
    <source>
        <strain evidence="1">S-188037</strain>
    </source>
</reference>
<sequence length="68" mass="7689">MTLDFSATSTLVTSLTTCWIALLVVNFETSDLCFGADRKDKIDSKTARTFFLEIMYASNSLDRLRIDD</sequence>
<gene>
    <name evidence="1" type="ORF">MKW98_000997</name>
</gene>
<keyword evidence="2" id="KW-1185">Reference proteome</keyword>
<comment type="caution">
    <text evidence="1">The sequence shown here is derived from an EMBL/GenBank/DDBJ whole genome shotgun (WGS) entry which is preliminary data.</text>
</comment>
<accession>A0AAD4XDV1</accession>